<keyword evidence="3" id="KW-0862">Zinc</keyword>
<feature type="domain" description="Zn-dependent metallo-hydrolase RNA specificity" evidence="4">
    <location>
        <begin position="224"/>
        <end position="264"/>
    </location>
</feature>
<accession>X0UHA4</accession>
<evidence type="ECO:0000313" key="6">
    <source>
        <dbReference type="EMBL" id="GAG05124.1"/>
    </source>
</evidence>
<dbReference type="InterPro" id="IPR042173">
    <property type="entry name" value="RNase_J_2"/>
</dbReference>
<gene>
    <name evidence="6" type="ORF">S01H1_38442</name>
</gene>
<evidence type="ECO:0000256" key="2">
    <source>
        <dbReference type="ARBA" id="ARBA00022801"/>
    </source>
</evidence>
<feature type="non-terminal residue" evidence="6">
    <location>
        <position position="266"/>
    </location>
</feature>
<evidence type="ECO:0000259" key="5">
    <source>
        <dbReference type="Pfam" id="PF22505"/>
    </source>
</evidence>
<dbReference type="InterPro" id="IPR011108">
    <property type="entry name" value="RMMBL"/>
</dbReference>
<dbReference type="PANTHER" id="PTHR43694:SF1">
    <property type="entry name" value="RIBONUCLEASE J"/>
    <property type="match status" value="1"/>
</dbReference>
<dbReference type="GO" id="GO:0046872">
    <property type="term" value="F:metal ion binding"/>
    <property type="evidence" value="ECO:0007669"/>
    <property type="project" value="UniProtKB-KW"/>
</dbReference>
<dbReference type="Gene3D" id="3.40.50.10710">
    <property type="entry name" value="Metallo-hydrolase/oxidoreductase"/>
    <property type="match status" value="1"/>
</dbReference>
<dbReference type="AlphaFoldDB" id="X0UHA4"/>
<proteinExistence type="predicted"/>
<sequence length="266" mass="28683">MSHSIPEPSAVAITTPLGRVLHTGDWKLDKTPLTSPPTDEARLRAIGREGLDVLVCDSTNAIREGVSPSEQEVGGNLEKLIGEAPQCVAVTTFASNVARLSSVARAARATGRELVVAGRAMYRIIEAAQATGYLDPDLDFHEETAFDRLPRDRIVALCTGSQGEPRAALARIAAGEHPSISLKAGDWVIYSSRTIPGNEKAVARVQNALADNKVKILTDQDALVHVSGHPRRGELQQLYEWVKPDVAVPMHGEGRHLEAHAQFAEE</sequence>
<keyword evidence="1" id="KW-0479">Metal-binding</keyword>
<dbReference type="SUPFAM" id="SSF56281">
    <property type="entry name" value="Metallo-hydrolase/oxidoreductase"/>
    <property type="match status" value="1"/>
</dbReference>
<protein>
    <submittedName>
        <fullName evidence="6">Uncharacterized protein</fullName>
    </submittedName>
</protein>
<name>X0UHA4_9ZZZZ</name>
<keyword evidence="2" id="KW-0378">Hydrolase</keyword>
<dbReference type="Pfam" id="PF22505">
    <property type="entry name" value="RNase_J_b_CASP"/>
    <property type="match status" value="1"/>
</dbReference>
<feature type="domain" description="Ribonuclease J beta-CASP" evidence="5">
    <location>
        <begin position="88"/>
        <end position="209"/>
    </location>
</feature>
<dbReference type="GO" id="GO:0016787">
    <property type="term" value="F:hydrolase activity"/>
    <property type="evidence" value="ECO:0007669"/>
    <property type="project" value="UniProtKB-KW"/>
</dbReference>
<reference evidence="6" key="1">
    <citation type="journal article" date="2014" name="Front. Microbiol.">
        <title>High frequency of phylogenetically diverse reductive dehalogenase-homologous genes in deep subseafloor sedimentary metagenomes.</title>
        <authorList>
            <person name="Kawai M."/>
            <person name="Futagami T."/>
            <person name="Toyoda A."/>
            <person name="Takaki Y."/>
            <person name="Nishi S."/>
            <person name="Hori S."/>
            <person name="Arai W."/>
            <person name="Tsubouchi T."/>
            <person name="Morono Y."/>
            <person name="Uchiyama I."/>
            <person name="Ito T."/>
            <person name="Fujiyama A."/>
            <person name="Inagaki F."/>
            <person name="Takami H."/>
        </authorList>
    </citation>
    <scope>NUCLEOTIDE SEQUENCE</scope>
    <source>
        <strain evidence="6">Expedition CK06-06</strain>
    </source>
</reference>
<dbReference type="Pfam" id="PF07521">
    <property type="entry name" value="RMMBL"/>
    <property type="match status" value="1"/>
</dbReference>
<dbReference type="InterPro" id="IPR036866">
    <property type="entry name" value="RibonucZ/Hydroxyglut_hydro"/>
</dbReference>
<evidence type="ECO:0000256" key="1">
    <source>
        <dbReference type="ARBA" id="ARBA00022723"/>
    </source>
</evidence>
<evidence type="ECO:0000256" key="3">
    <source>
        <dbReference type="ARBA" id="ARBA00022833"/>
    </source>
</evidence>
<dbReference type="PANTHER" id="PTHR43694">
    <property type="entry name" value="RIBONUCLEASE J"/>
    <property type="match status" value="1"/>
</dbReference>
<dbReference type="InterPro" id="IPR055132">
    <property type="entry name" value="RNase_J_b_CASP"/>
</dbReference>
<dbReference type="EMBL" id="BARS01024202">
    <property type="protein sequence ID" value="GAG05124.1"/>
    <property type="molecule type" value="Genomic_DNA"/>
</dbReference>
<evidence type="ECO:0000259" key="4">
    <source>
        <dbReference type="Pfam" id="PF07521"/>
    </source>
</evidence>
<organism evidence="6">
    <name type="scientific">marine sediment metagenome</name>
    <dbReference type="NCBI Taxonomy" id="412755"/>
    <lineage>
        <taxon>unclassified sequences</taxon>
        <taxon>metagenomes</taxon>
        <taxon>ecological metagenomes</taxon>
    </lineage>
</organism>
<comment type="caution">
    <text evidence="6">The sequence shown here is derived from an EMBL/GenBank/DDBJ whole genome shotgun (WGS) entry which is preliminary data.</text>
</comment>